<proteinExistence type="predicted"/>
<keyword evidence="3" id="KW-1185">Reference proteome</keyword>
<dbReference type="AlphaFoldDB" id="A0A392SXP3"/>
<sequence length="58" mass="6532">MWMIPRLPPRDDPTILSYSERPPSSVAPPPTPNSLAPFHTLDDTSRSLVAKIFLLQFL</sequence>
<evidence type="ECO:0000313" key="3">
    <source>
        <dbReference type="Proteomes" id="UP000265520"/>
    </source>
</evidence>
<evidence type="ECO:0000313" key="2">
    <source>
        <dbReference type="EMBL" id="MCI52670.1"/>
    </source>
</evidence>
<organism evidence="2 3">
    <name type="scientific">Trifolium medium</name>
    <dbReference type="NCBI Taxonomy" id="97028"/>
    <lineage>
        <taxon>Eukaryota</taxon>
        <taxon>Viridiplantae</taxon>
        <taxon>Streptophyta</taxon>
        <taxon>Embryophyta</taxon>
        <taxon>Tracheophyta</taxon>
        <taxon>Spermatophyta</taxon>
        <taxon>Magnoliopsida</taxon>
        <taxon>eudicotyledons</taxon>
        <taxon>Gunneridae</taxon>
        <taxon>Pentapetalae</taxon>
        <taxon>rosids</taxon>
        <taxon>fabids</taxon>
        <taxon>Fabales</taxon>
        <taxon>Fabaceae</taxon>
        <taxon>Papilionoideae</taxon>
        <taxon>50 kb inversion clade</taxon>
        <taxon>NPAAA clade</taxon>
        <taxon>Hologalegina</taxon>
        <taxon>IRL clade</taxon>
        <taxon>Trifolieae</taxon>
        <taxon>Trifolium</taxon>
    </lineage>
</organism>
<accession>A0A392SXP3</accession>
<comment type="caution">
    <text evidence="2">The sequence shown here is derived from an EMBL/GenBank/DDBJ whole genome shotgun (WGS) entry which is preliminary data.</text>
</comment>
<dbReference type="EMBL" id="LXQA010450924">
    <property type="protein sequence ID" value="MCI52670.1"/>
    <property type="molecule type" value="Genomic_DNA"/>
</dbReference>
<feature type="non-terminal residue" evidence="2">
    <location>
        <position position="58"/>
    </location>
</feature>
<feature type="region of interest" description="Disordered" evidence="1">
    <location>
        <begin position="1"/>
        <end position="32"/>
    </location>
</feature>
<reference evidence="2 3" key="1">
    <citation type="journal article" date="2018" name="Front. Plant Sci.">
        <title>Red Clover (Trifolium pratense) and Zigzag Clover (T. medium) - A Picture of Genomic Similarities and Differences.</title>
        <authorList>
            <person name="Dluhosova J."/>
            <person name="Istvanek J."/>
            <person name="Nedelnik J."/>
            <person name="Repkova J."/>
        </authorList>
    </citation>
    <scope>NUCLEOTIDE SEQUENCE [LARGE SCALE GENOMIC DNA]</scope>
    <source>
        <strain evidence="3">cv. 10/8</strain>
        <tissue evidence="2">Leaf</tissue>
    </source>
</reference>
<protein>
    <submittedName>
        <fullName evidence="2">Uncharacterized protein</fullName>
    </submittedName>
</protein>
<evidence type="ECO:0000256" key="1">
    <source>
        <dbReference type="SAM" id="MobiDB-lite"/>
    </source>
</evidence>
<dbReference type="Proteomes" id="UP000265520">
    <property type="component" value="Unassembled WGS sequence"/>
</dbReference>
<name>A0A392SXP3_9FABA</name>